<keyword evidence="2" id="KW-1185">Reference proteome</keyword>
<organism evidence="1 2">
    <name type="scientific">Trachymyrmex septentrionalis</name>
    <dbReference type="NCBI Taxonomy" id="34720"/>
    <lineage>
        <taxon>Eukaryota</taxon>
        <taxon>Metazoa</taxon>
        <taxon>Ecdysozoa</taxon>
        <taxon>Arthropoda</taxon>
        <taxon>Hexapoda</taxon>
        <taxon>Insecta</taxon>
        <taxon>Pterygota</taxon>
        <taxon>Neoptera</taxon>
        <taxon>Endopterygota</taxon>
        <taxon>Hymenoptera</taxon>
        <taxon>Apocrita</taxon>
        <taxon>Aculeata</taxon>
        <taxon>Formicoidea</taxon>
        <taxon>Formicidae</taxon>
        <taxon>Myrmicinae</taxon>
        <taxon>Trachymyrmex</taxon>
    </lineage>
</organism>
<feature type="non-terminal residue" evidence="1">
    <location>
        <position position="1"/>
    </location>
</feature>
<sequence>KSSILTACYFPTIDLNTGNYELDLTDFETCYIISNVNSSNNKPSDDLTRIEDKLNQLCESVTVIKMLRPEKQMRKS</sequence>
<proteinExistence type="predicted"/>
<protein>
    <submittedName>
        <fullName evidence="1">Uncharacterized protein</fullName>
    </submittedName>
</protein>
<reference evidence="1 2" key="1">
    <citation type="submission" date="2016-03" db="EMBL/GenBank/DDBJ databases">
        <title>Trachymyrmex septentrionalis WGS genome.</title>
        <authorList>
            <person name="Nygaard S."/>
            <person name="Hu H."/>
            <person name="Boomsma J."/>
            <person name="Zhang G."/>
        </authorList>
    </citation>
    <scope>NUCLEOTIDE SEQUENCE [LARGE SCALE GENOMIC DNA]</scope>
    <source>
        <strain evidence="1">Tsep2-gDNA-1</strain>
        <tissue evidence="1">Whole body</tissue>
    </source>
</reference>
<evidence type="ECO:0000313" key="1">
    <source>
        <dbReference type="EMBL" id="KYN39708.1"/>
    </source>
</evidence>
<name>A0A151JX70_9HYME</name>
<dbReference type="Proteomes" id="UP000078541">
    <property type="component" value="Unassembled WGS sequence"/>
</dbReference>
<evidence type="ECO:0000313" key="2">
    <source>
        <dbReference type="Proteomes" id="UP000078541"/>
    </source>
</evidence>
<dbReference type="AlphaFoldDB" id="A0A151JX70"/>
<dbReference type="EMBL" id="KQ981605">
    <property type="protein sequence ID" value="KYN39708.1"/>
    <property type="molecule type" value="Genomic_DNA"/>
</dbReference>
<accession>A0A151JX70</accession>
<gene>
    <name evidence="1" type="ORF">ALC56_05911</name>
</gene>